<gene>
    <name evidence="1" type="ORF">RUMCAL_00448</name>
</gene>
<dbReference type="EMBL" id="AWVF01000037">
    <property type="protein sequence ID" value="ERJ97175.1"/>
    <property type="molecule type" value="Genomic_DNA"/>
</dbReference>
<keyword evidence="2" id="KW-1185">Reference proteome</keyword>
<accession>U2KYK0</accession>
<organism evidence="1 2">
    <name type="scientific">Ruminococcus callidus ATCC 27760</name>
    <dbReference type="NCBI Taxonomy" id="411473"/>
    <lineage>
        <taxon>Bacteria</taxon>
        <taxon>Bacillati</taxon>
        <taxon>Bacillota</taxon>
        <taxon>Clostridia</taxon>
        <taxon>Eubacteriales</taxon>
        <taxon>Oscillospiraceae</taxon>
        <taxon>Ruminococcus</taxon>
    </lineage>
</organism>
<sequence length="64" mass="7853">MILHLSFFFYFCYNRITLRNRFHIDSWKCFSTAFAEIELPQNGNLRQLERKGKDFFTAIPRFKK</sequence>
<evidence type="ECO:0000313" key="1">
    <source>
        <dbReference type="EMBL" id="ERJ97175.1"/>
    </source>
</evidence>
<comment type="caution">
    <text evidence="1">The sequence shown here is derived from an EMBL/GenBank/DDBJ whole genome shotgun (WGS) entry which is preliminary data.</text>
</comment>
<proteinExistence type="predicted"/>
<dbReference type="AlphaFoldDB" id="U2KYK0"/>
<dbReference type="Proteomes" id="UP000016662">
    <property type="component" value="Unassembled WGS sequence"/>
</dbReference>
<protein>
    <submittedName>
        <fullName evidence="1">Uncharacterized protein</fullName>
    </submittedName>
</protein>
<dbReference type="PATRIC" id="fig|411473.3.peg.338"/>
<reference evidence="1 2" key="1">
    <citation type="submission" date="2013-07" db="EMBL/GenBank/DDBJ databases">
        <authorList>
            <person name="Weinstock G."/>
            <person name="Sodergren E."/>
            <person name="Wylie T."/>
            <person name="Fulton L."/>
            <person name="Fulton R."/>
            <person name="Fronick C."/>
            <person name="O'Laughlin M."/>
            <person name="Godfrey J."/>
            <person name="Miner T."/>
            <person name="Herter B."/>
            <person name="Appelbaum E."/>
            <person name="Cordes M."/>
            <person name="Lek S."/>
            <person name="Wollam A."/>
            <person name="Pepin K.H."/>
            <person name="Palsikar V.B."/>
            <person name="Mitreva M."/>
            <person name="Wilson R.K."/>
        </authorList>
    </citation>
    <scope>NUCLEOTIDE SEQUENCE [LARGE SCALE GENOMIC DNA]</scope>
    <source>
        <strain evidence="1 2">ATCC 27760</strain>
    </source>
</reference>
<dbReference type="STRING" id="411473.RUMCAL_00448"/>
<name>U2KYK0_9FIRM</name>
<dbReference type="HOGENOM" id="CLU_2865108_0_0_9"/>
<evidence type="ECO:0000313" key="2">
    <source>
        <dbReference type="Proteomes" id="UP000016662"/>
    </source>
</evidence>